<dbReference type="EMBL" id="MU007014">
    <property type="protein sequence ID" value="KAF2435007.1"/>
    <property type="molecule type" value="Genomic_DNA"/>
</dbReference>
<dbReference type="PANTHER" id="PTHR37844">
    <property type="entry name" value="SER/THR PROTEIN PHOSPHATASE SUPERFAMILY (AFU_ORTHOLOGUE AFUA_1G14840)"/>
    <property type="match status" value="1"/>
</dbReference>
<name>A0A9P4U3J7_9PEZI</name>
<comment type="caution">
    <text evidence="3">The sequence shown here is derived from an EMBL/GenBank/DDBJ whole genome shotgun (WGS) entry which is preliminary data.</text>
</comment>
<reference evidence="3" key="1">
    <citation type="journal article" date="2020" name="Stud. Mycol.">
        <title>101 Dothideomycetes genomes: a test case for predicting lifestyles and emergence of pathogens.</title>
        <authorList>
            <person name="Haridas S."/>
            <person name="Albert R."/>
            <person name="Binder M."/>
            <person name="Bloem J."/>
            <person name="Labutti K."/>
            <person name="Salamov A."/>
            <person name="Andreopoulos B."/>
            <person name="Baker S."/>
            <person name="Barry K."/>
            <person name="Bills G."/>
            <person name="Bluhm B."/>
            <person name="Cannon C."/>
            <person name="Castanera R."/>
            <person name="Culley D."/>
            <person name="Daum C."/>
            <person name="Ezra D."/>
            <person name="Gonzalez J."/>
            <person name="Henrissat B."/>
            <person name="Kuo A."/>
            <person name="Liang C."/>
            <person name="Lipzen A."/>
            <person name="Lutzoni F."/>
            <person name="Magnuson J."/>
            <person name="Mondo S."/>
            <person name="Nolan M."/>
            <person name="Ohm R."/>
            <person name="Pangilinan J."/>
            <person name="Park H.-J."/>
            <person name="Ramirez L."/>
            <person name="Alfaro M."/>
            <person name="Sun H."/>
            <person name="Tritt A."/>
            <person name="Yoshinaga Y."/>
            <person name="Zwiers L.-H."/>
            <person name="Turgeon B."/>
            <person name="Goodwin S."/>
            <person name="Spatafora J."/>
            <person name="Crous P."/>
            <person name="Grigoriev I."/>
        </authorList>
    </citation>
    <scope>NUCLEOTIDE SEQUENCE</scope>
    <source>
        <strain evidence="3">CBS 130266</strain>
    </source>
</reference>
<dbReference type="Proteomes" id="UP000800235">
    <property type="component" value="Unassembled WGS sequence"/>
</dbReference>
<feature type="domain" description="Calcineurin-like phosphoesterase" evidence="2">
    <location>
        <begin position="10"/>
        <end position="224"/>
    </location>
</feature>
<sequence>MAYFPPQFQIVSDLHLETPLLRPSYSKYTQEIEARHLCLLGDIGLVKDDGLFHFLETLLKKTPNLIILYVLGNHESYQMTLAAGKQKLRDFEEKITKEYPGSPRFVFLDRKRCDINNRVSVLGCTLWSRILPEQMQRVSTALTDFNERNGIREWTPSDHLEEHRKDLAWLNDQVQRIEKEEPERQIVIFTHHSPTVDSRANNPRHVGSPFSSGFVKLWAVGHTHFSCDYREEGSGKLVVANQKGYSRIGDVGREEGQRSEAASGRGSSLDKRSQVTQRKGHKRILGWLRR</sequence>
<evidence type="ECO:0000259" key="2">
    <source>
        <dbReference type="Pfam" id="PF00149"/>
    </source>
</evidence>
<evidence type="ECO:0000313" key="4">
    <source>
        <dbReference type="Proteomes" id="UP000800235"/>
    </source>
</evidence>
<dbReference type="SUPFAM" id="SSF56300">
    <property type="entry name" value="Metallo-dependent phosphatases"/>
    <property type="match status" value="1"/>
</dbReference>
<dbReference type="AlphaFoldDB" id="A0A9P4U3J7"/>
<dbReference type="InterPro" id="IPR029052">
    <property type="entry name" value="Metallo-depent_PP-like"/>
</dbReference>
<organism evidence="3 4">
    <name type="scientific">Tothia fuscella</name>
    <dbReference type="NCBI Taxonomy" id="1048955"/>
    <lineage>
        <taxon>Eukaryota</taxon>
        <taxon>Fungi</taxon>
        <taxon>Dikarya</taxon>
        <taxon>Ascomycota</taxon>
        <taxon>Pezizomycotina</taxon>
        <taxon>Dothideomycetes</taxon>
        <taxon>Pleosporomycetidae</taxon>
        <taxon>Venturiales</taxon>
        <taxon>Cylindrosympodiaceae</taxon>
        <taxon>Tothia</taxon>
    </lineage>
</organism>
<protein>
    <recommendedName>
        <fullName evidence="2">Calcineurin-like phosphoesterase domain-containing protein</fullName>
    </recommendedName>
</protein>
<evidence type="ECO:0000256" key="1">
    <source>
        <dbReference type="SAM" id="MobiDB-lite"/>
    </source>
</evidence>
<dbReference type="OrthoDB" id="550558at2759"/>
<dbReference type="Gene3D" id="3.60.21.10">
    <property type="match status" value="1"/>
</dbReference>
<proteinExistence type="predicted"/>
<keyword evidence="4" id="KW-1185">Reference proteome</keyword>
<evidence type="ECO:0000313" key="3">
    <source>
        <dbReference type="EMBL" id="KAF2435007.1"/>
    </source>
</evidence>
<dbReference type="Pfam" id="PF00149">
    <property type="entry name" value="Metallophos"/>
    <property type="match status" value="1"/>
</dbReference>
<feature type="region of interest" description="Disordered" evidence="1">
    <location>
        <begin position="249"/>
        <end position="281"/>
    </location>
</feature>
<gene>
    <name evidence="3" type="ORF">EJ08DRAFT_668033</name>
</gene>
<dbReference type="GO" id="GO:0016787">
    <property type="term" value="F:hydrolase activity"/>
    <property type="evidence" value="ECO:0007669"/>
    <property type="project" value="InterPro"/>
</dbReference>
<dbReference type="InterPro" id="IPR004843">
    <property type="entry name" value="Calcineurin-like_PHP"/>
</dbReference>
<accession>A0A9P4U3J7</accession>
<dbReference type="PANTHER" id="PTHR37844:SF2">
    <property type="entry name" value="SER_THR PROTEIN PHOSPHATASE SUPERFAMILY (AFU_ORTHOLOGUE AFUA_1G14840)"/>
    <property type="match status" value="1"/>
</dbReference>